<dbReference type="PANTHER" id="PTHR39426">
    <property type="entry name" value="HOMOLOGY TO DEATH-ON-CURING PROTEIN OF PHAGE P1"/>
    <property type="match status" value="1"/>
</dbReference>
<gene>
    <name evidence="2" type="ORF">SAMN04488075_0712</name>
</gene>
<proteinExistence type="predicted"/>
<dbReference type="STRING" id="65735.SAMN04488075_0712"/>
<protein>
    <submittedName>
        <fullName evidence="2">Death on curing protein</fullName>
    </submittedName>
</protein>
<feature type="domain" description="Fido" evidence="1">
    <location>
        <begin position="6"/>
        <end position="123"/>
    </location>
</feature>
<dbReference type="Proteomes" id="UP000199125">
    <property type="component" value="Unassembled WGS sequence"/>
</dbReference>
<accession>A0A1H6JXI8</accession>
<dbReference type="PROSITE" id="PS51459">
    <property type="entry name" value="FIDO"/>
    <property type="match status" value="1"/>
</dbReference>
<dbReference type="AlphaFoldDB" id="A0A1H6JXI8"/>
<evidence type="ECO:0000313" key="2">
    <source>
        <dbReference type="EMBL" id="SEH67333.1"/>
    </source>
</evidence>
<keyword evidence="3" id="KW-1185">Reference proteome</keyword>
<sequence>MQYRLPSAELVAEIHDIVLNPGELPGRARDKSLDGALARVENRLAYGMIEDVYALAAAYAMAIAQGHCFNDANKRTAFRLMQVILDWNGGSEPDVPAHVIGDRIIALAQGLIDDGHLADWLRDGA</sequence>
<dbReference type="PANTHER" id="PTHR39426:SF1">
    <property type="entry name" value="HOMOLOGY TO DEATH-ON-CURING PROTEIN OF PHAGE P1"/>
    <property type="match status" value="1"/>
</dbReference>
<organism evidence="2 3">
    <name type="scientific">Paracoccus alkenifer</name>
    <dbReference type="NCBI Taxonomy" id="65735"/>
    <lineage>
        <taxon>Bacteria</taxon>
        <taxon>Pseudomonadati</taxon>
        <taxon>Pseudomonadota</taxon>
        <taxon>Alphaproteobacteria</taxon>
        <taxon>Rhodobacterales</taxon>
        <taxon>Paracoccaceae</taxon>
        <taxon>Paracoccus</taxon>
    </lineage>
</organism>
<dbReference type="NCBIfam" id="TIGR01550">
    <property type="entry name" value="DOC_P1"/>
    <property type="match status" value="1"/>
</dbReference>
<evidence type="ECO:0000259" key="1">
    <source>
        <dbReference type="PROSITE" id="PS51459"/>
    </source>
</evidence>
<dbReference type="InterPro" id="IPR053737">
    <property type="entry name" value="Type_II_TA_Toxin"/>
</dbReference>
<dbReference type="OrthoDB" id="9802752at2"/>
<dbReference type="InterPro" id="IPR036597">
    <property type="entry name" value="Fido-like_dom_sf"/>
</dbReference>
<dbReference type="EMBL" id="FNXG01000001">
    <property type="protein sequence ID" value="SEH67333.1"/>
    <property type="molecule type" value="Genomic_DNA"/>
</dbReference>
<reference evidence="3" key="1">
    <citation type="submission" date="2016-10" db="EMBL/GenBank/DDBJ databases">
        <authorList>
            <person name="Varghese N."/>
            <person name="Submissions S."/>
        </authorList>
    </citation>
    <scope>NUCLEOTIDE SEQUENCE [LARGE SCALE GENOMIC DNA]</scope>
    <source>
        <strain evidence="3">DSM 11593</strain>
    </source>
</reference>
<dbReference type="SUPFAM" id="SSF140931">
    <property type="entry name" value="Fic-like"/>
    <property type="match status" value="1"/>
</dbReference>
<dbReference type="GO" id="GO:0016301">
    <property type="term" value="F:kinase activity"/>
    <property type="evidence" value="ECO:0007669"/>
    <property type="project" value="InterPro"/>
</dbReference>
<dbReference type="InterPro" id="IPR006440">
    <property type="entry name" value="Doc"/>
</dbReference>
<name>A0A1H6JXI8_9RHOB</name>
<dbReference type="Pfam" id="PF02661">
    <property type="entry name" value="Fic"/>
    <property type="match status" value="1"/>
</dbReference>
<evidence type="ECO:0000313" key="3">
    <source>
        <dbReference type="Proteomes" id="UP000199125"/>
    </source>
</evidence>
<dbReference type="Gene3D" id="1.20.120.1870">
    <property type="entry name" value="Fic/DOC protein, Fido domain"/>
    <property type="match status" value="1"/>
</dbReference>
<dbReference type="RefSeq" id="WP_090845331.1">
    <property type="nucleotide sequence ID" value="NZ_FNXG01000001.1"/>
</dbReference>
<dbReference type="InterPro" id="IPR003812">
    <property type="entry name" value="Fido"/>
</dbReference>